<dbReference type="PANTHER" id="PTHR43500:SF1">
    <property type="entry name" value="CYSTATHIONINE BETA-LYASE-RELATED"/>
    <property type="match status" value="1"/>
</dbReference>
<comment type="caution">
    <text evidence="8">The sequence shown here is derived from an EMBL/GenBank/DDBJ whole genome shotgun (WGS) entry which is preliminary data.</text>
</comment>
<sequence length="403" mass="42831">MADPTEPSANQAASLADQTLCIARSMAPADGFASLTVPIHRASTIVFPDAEAYLNRNNHGPDSYSYGLHGTPTNRTLEAQIAALEGGAHALVVPSGLSAITLVLAAFLKPGESVLVPDTVYPPVRSFCDQYLTSVGITTTYYDPLLGASIAELIDASVRLILVESPGSTTMEVQDVPAIVAAAKARGVLVACDNAWATPLLFKPLAHGADFAIEAVSKYMGGHSDLLMGSVAVTDFTLFTRLKDAFKLWGLGVSPDDCSLALRGLETLAVRLERSGAAANDLAHWLQDQTGIERVLYPPLLDSPGHAEWRRDFHGASGVFTVVIEQRYAPVIPTALSRLRLFAIGASWGGTRSIVAPMDIASARTVRPWNGGLSLLRFSIGLECIDDLKADLKRLLIGLSAKT</sequence>
<organism evidence="8 9">
    <name type="scientific">Chelatococcus asaccharovorans</name>
    <dbReference type="NCBI Taxonomy" id="28210"/>
    <lineage>
        <taxon>Bacteria</taxon>
        <taxon>Pseudomonadati</taxon>
        <taxon>Pseudomonadota</taxon>
        <taxon>Alphaproteobacteria</taxon>
        <taxon>Hyphomicrobiales</taxon>
        <taxon>Chelatococcaceae</taxon>
        <taxon>Chelatococcus</taxon>
    </lineage>
</organism>
<feature type="modified residue" description="N6-(pyridoxal phosphate)lysine" evidence="6">
    <location>
        <position position="218"/>
    </location>
</feature>
<evidence type="ECO:0000256" key="3">
    <source>
        <dbReference type="ARBA" id="ARBA00022898"/>
    </source>
</evidence>
<evidence type="ECO:0000313" key="9">
    <source>
        <dbReference type="Proteomes" id="UP000248021"/>
    </source>
</evidence>
<dbReference type="PANTHER" id="PTHR43500">
    <property type="entry name" value="CYSTATHIONINE BETA-LYASE-RELATED"/>
    <property type="match status" value="1"/>
</dbReference>
<comment type="cofactor">
    <cofactor evidence="1 7">
        <name>pyridoxal 5'-phosphate</name>
        <dbReference type="ChEBI" id="CHEBI:597326"/>
    </cofactor>
</comment>
<dbReference type="GO" id="GO:0047804">
    <property type="term" value="F:cysteine-S-conjugate beta-lyase activity"/>
    <property type="evidence" value="ECO:0007669"/>
    <property type="project" value="InterPro"/>
</dbReference>
<evidence type="ECO:0000256" key="6">
    <source>
        <dbReference type="PIRSR" id="PIRSR001434-2"/>
    </source>
</evidence>
<protein>
    <submittedName>
        <fullName evidence="8">Cystathionine beta-lyase</fullName>
    </submittedName>
</protein>
<dbReference type="SUPFAM" id="SSF53383">
    <property type="entry name" value="PLP-dependent transferases"/>
    <property type="match status" value="1"/>
</dbReference>
<evidence type="ECO:0000256" key="7">
    <source>
        <dbReference type="RuleBase" id="RU362118"/>
    </source>
</evidence>
<dbReference type="Gene3D" id="3.90.1150.10">
    <property type="entry name" value="Aspartate Aminotransferase, domain 1"/>
    <property type="match status" value="1"/>
</dbReference>
<reference evidence="8 9" key="1">
    <citation type="submission" date="2018-05" db="EMBL/GenBank/DDBJ databases">
        <title>Genomic Encyclopedia of Type Strains, Phase IV (KMG-IV): sequencing the most valuable type-strain genomes for metagenomic binning, comparative biology and taxonomic classification.</title>
        <authorList>
            <person name="Goeker M."/>
        </authorList>
    </citation>
    <scope>NUCLEOTIDE SEQUENCE [LARGE SCALE GENOMIC DNA]</scope>
    <source>
        <strain evidence="8 9">DSM 6462</strain>
    </source>
</reference>
<dbReference type="InterPro" id="IPR015424">
    <property type="entry name" value="PyrdxlP-dep_Trfase"/>
</dbReference>
<dbReference type="InterPro" id="IPR015422">
    <property type="entry name" value="PyrdxlP-dep_Trfase_small"/>
</dbReference>
<dbReference type="InterPro" id="IPR015421">
    <property type="entry name" value="PyrdxlP-dep_Trfase_major"/>
</dbReference>
<dbReference type="NCBIfam" id="TIGR01324">
    <property type="entry name" value="cysta_beta_ly_B"/>
    <property type="match status" value="1"/>
</dbReference>
<accession>A0A2V3U065</accession>
<dbReference type="RefSeq" id="WP_110376884.1">
    <property type="nucleotide sequence ID" value="NZ_JAHBRY010000003.1"/>
</dbReference>
<dbReference type="Gene3D" id="3.40.640.10">
    <property type="entry name" value="Type I PLP-dependent aspartate aminotransferase-like (Major domain)"/>
    <property type="match status" value="1"/>
</dbReference>
<dbReference type="OrthoDB" id="9790858at2"/>
<dbReference type="GO" id="GO:0019450">
    <property type="term" value="P:L-cysteine catabolic process to pyruvate"/>
    <property type="evidence" value="ECO:0007669"/>
    <property type="project" value="TreeGrafter"/>
</dbReference>
<dbReference type="Proteomes" id="UP000248021">
    <property type="component" value="Unassembled WGS sequence"/>
</dbReference>
<evidence type="ECO:0000313" key="8">
    <source>
        <dbReference type="EMBL" id="PXW55296.1"/>
    </source>
</evidence>
<keyword evidence="9" id="KW-1185">Reference proteome</keyword>
<gene>
    <name evidence="8" type="ORF">C7450_110235</name>
</gene>
<dbReference type="EMBL" id="QJJK01000010">
    <property type="protein sequence ID" value="PXW55296.1"/>
    <property type="molecule type" value="Genomic_DNA"/>
</dbReference>
<evidence type="ECO:0000256" key="4">
    <source>
        <dbReference type="ARBA" id="ARBA00023239"/>
    </source>
</evidence>
<proteinExistence type="inferred from homology"/>
<dbReference type="PIRSF" id="PIRSF001434">
    <property type="entry name" value="CGS"/>
    <property type="match status" value="1"/>
</dbReference>
<evidence type="ECO:0000256" key="2">
    <source>
        <dbReference type="ARBA" id="ARBA00009077"/>
    </source>
</evidence>
<comment type="similarity">
    <text evidence="2 7">Belongs to the trans-sulfuration enzymes family.</text>
</comment>
<dbReference type="InterPro" id="IPR000277">
    <property type="entry name" value="Cys/Met-Metab_PyrdxlP-dep_enz"/>
</dbReference>
<dbReference type="InterPro" id="IPR006233">
    <property type="entry name" value="Cys_b_lyase_bac"/>
</dbReference>
<evidence type="ECO:0000256" key="1">
    <source>
        <dbReference type="ARBA" id="ARBA00001933"/>
    </source>
</evidence>
<keyword evidence="3 6" id="KW-0663">Pyridoxal phosphate</keyword>
<dbReference type="GO" id="GO:0030170">
    <property type="term" value="F:pyridoxal phosphate binding"/>
    <property type="evidence" value="ECO:0007669"/>
    <property type="project" value="InterPro"/>
</dbReference>
<keyword evidence="4 8" id="KW-0456">Lyase</keyword>
<evidence type="ECO:0000256" key="5">
    <source>
        <dbReference type="ARBA" id="ARBA00047517"/>
    </source>
</evidence>
<name>A0A2V3U065_9HYPH</name>
<dbReference type="Pfam" id="PF01053">
    <property type="entry name" value="Cys_Met_Meta_PP"/>
    <property type="match status" value="1"/>
</dbReference>
<dbReference type="AlphaFoldDB" id="A0A2V3U065"/>
<dbReference type="FunFam" id="3.40.640.10:FF:000046">
    <property type="entry name" value="Cystathionine gamma-lyase"/>
    <property type="match status" value="1"/>
</dbReference>
<comment type="catalytic activity">
    <reaction evidence="5">
        <text>L,L-cystathionine + H2O = L-homocysteine + pyruvate + NH4(+)</text>
        <dbReference type="Rhea" id="RHEA:13965"/>
        <dbReference type="ChEBI" id="CHEBI:15361"/>
        <dbReference type="ChEBI" id="CHEBI:15377"/>
        <dbReference type="ChEBI" id="CHEBI:28938"/>
        <dbReference type="ChEBI" id="CHEBI:58161"/>
        <dbReference type="ChEBI" id="CHEBI:58199"/>
    </reaction>
</comment>
<dbReference type="GO" id="GO:0019346">
    <property type="term" value="P:transsulfuration"/>
    <property type="evidence" value="ECO:0007669"/>
    <property type="project" value="InterPro"/>
</dbReference>